<evidence type="ECO:0000313" key="1">
    <source>
        <dbReference type="EMBL" id="KAJ7730546.1"/>
    </source>
</evidence>
<evidence type="ECO:0000313" key="2">
    <source>
        <dbReference type="Proteomes" id="UP001215598"/>
    </source>
</evidence>
<keyword evidence="2" id="KW-1185">Reference proteome</keyword>
<reference evidence="1" key="1">
    <citation type="submission" date="2023-03" db="EMBL/GenBank/DDBJ databases">
        <title>Massive genome expansion in bonnet fungi (Mycena s.s.) driven by repeated elements and novel gene families across ecological guilds.</title>
        <authorList>
            <consortium name="Lawrence Berkeley National Laboratory"/>
            <person name="Harder C.B."/>
            <person name="Miyauchi S."/>
            <person name="Viragh M."/>
            <person name="Kuo A."/>
            <person name="Thoen E."/>
            <person name="Andreopoulos B."/>
            <person name="Lu D."/>
            <person name="Skrede I."/>
            <person name="Drula E."/>
            <person name="Henrissat B."/>
            <person name="Morin E."/>
            <person name="Kohler A."/>
            <person name="Barry K."/>
            <person name="LaButti K."/>
            <person name="Morin E."/>
            <person name="Salamov A."/>
            <person name="Lipzen A."/>
            <person name="Mereny Z."/>
            <person name="Hegedus B."/>
            <person name="Baldrian P."/>
            <person name="Stursova M."/>
            <person name="Weitz H."/>
            <person name="Taylor A."/>
            <person name="Grigoriev I.V."/>
            <person name="Nagy L.G."/>
            <person name="Martin F."/>
            <person name="Kauserud H."/>
        </authorList>
    </citation>
    <scope>NUCLEOTIDE SEQUENCE</scope>
    <source>
        <strain evidence="1">CBHHK182m</strain>
    </source>
</reference>
<dbReference type="AlphaFoldDB" id="A0AAD7HXE0"/>
<gene>
    <name evidence="1" type="ORF">B0H16DRAFT_1469519</name>
</gene>
<sequence length="204" mass="22617">MPTTKRRIRVPTMSLRRSPRLLKLSSTNSPQPALEPCQNASLSDIVSSSESPKDETVAFRVDITNPPAPSNTAWLSSGHVDPVMFATGIITEADNEDEEDVHDCPDTVTVDADGLRDVEECVDAAFVVMQLLLRGYTYWASPAFSTRWGLPRPASRPFDHRPFHGLVDSALDRAIACLITSRRRAILRQLLLPSAVWTRETVGY</sequence>
<dbReference type="Proteomes" id="UP001215598">
    <property type="component" value="Unassembled WGS sequence"/>
</dbReference>
<comment type="caution">
    <text evidence="1">The sequence shown here is derived from an EMBL/GenBank/DDBJ whole genome shotgun (WGS) entry which is preliminary data.</text>
</comment>
<name>A0AAD7HXE0_9AGAR</name>
<proteinExistence type="predicted"/>
<accession>A0AAD7HXE0</accession>
<organism evidence="1 2">
    <name type="scientific">Mycena metata</name>
    <dbReference type="NCBI Taxonomy" id="1033252"/>
    <lineage>
        <taxon>Eukaryota</taxon>
        <taxon>Fungi</taxon>
        <taxon>Dikarya</taxon>
        <taxon>Basidiomycota</taxon>
        <taxon>Agaricomycotina</taxon>
        <taxon>Agaricomycetes</taxon>
        <taxon>Agaricomycetidae</taxon>
        <taxon>Agaricales</taxon>
        <taxon>Marasmiineae</taxon>
        <taxon>Mycenaceae</taxon>
        <taxon>Mycena</taxon>
    </lineage>
</organism>
<dbReference type="EMBL" id="JARKIB010000158">
    <property type="protein sequence ID" value="KAJ7730546.1"/>
    <property type="molecule type" value="Genomic_DNA"/>
</dbReference>
<protein>
    <submittedName>
        <fullName evidence="1">Uncharacterized protein</fullName>
    </submittedName>
</protein>